<dbReference type="AlphaFoldDB" id="A0A8J2PPF8"/>
<organism evidence="4 5">
    <name type="scientific">Allacma fusca</name>
    <dbReference type="NCBI Taxonomy" id="39272"/>
    <lineage>
        <taxon>Eukaryota</taxon>
        <taxon>Metazoa</taxon>
        <taxon>Ecdysozoa</taxon>
        <taxon>Arthropoda</taxon>
        <taxon>Hexapoda</taxon>
        <taxon>Collembola</taxon>
        <taxon>Symphypleona</taxon>
        <taxon>Sminthuridae</taxon>
        <taxon>Allacma</taxon>
    </lineage>
</organism>
<keyword evidence="5" id="KW-1185">Reference proteome</keyword>
<name>A0A8J2PPF8_9HEXA</name>
<dbReference type="PANTHER" id="PTHR11929">
    <property type="entry name" value="ALPHA- 1,3 -FUCOSYLTRANSFERASE"/>
    <property type="match status" value="1"/>
</dbReference>
<evidence type="ECO:0000313" key="5">
    <source>
        <dbReference type="Proteomes" id="UP000708208"/>
    </source>
</evidence>
<evidence type="ECO:0000313" key="4">
    <source>
        <dbReference type="EMBL" id="CAG7820259.1"/>
    </source>
</evidence>
<dbReference type="GO" id="GO:0046920">
    <property type="term" value="F:alpha-(1-&gt;3)-fucosyltransferase activity"/>
    <property type="evidence" value="ECO:0007669"/>
    <property type="project" value="TreeGrafter"/>
</dbReference>
<comment type="subcellular location">
    <subcellularLocation>
        <location evidence="1">Golgi apparatus</location>
        <location evidence="1">Golgi stack membrane</location>
        <topology evidence="1">Single-pass type II membrane protein</topology>
    </subcellularLocation>
</comment>
<evidence type="ECO:0000256" key="1">
    <source>
        <dbReference type="ARBA" id="ARBA00004447"/>
    </source>
</evidence>
<proteinExistence type="predicted"/>
<dbReference type="InterPro" id="IPR031481">
    <property type="entry name" value="Glyco_tran_10_N"/>
</dbReference>
<feature type="domain" description="Fucosyltransferase N-terminal" evidence="3">
    <location>
        <begin position="62"/>
        <end position="177"/>
    </location>
</feature>
<evidence type="ECO:0000259" key="3">
    <source>
        <dbReference type="Pfam" id="PF17039"/>
    </source>
</evidence>
<dbReference type="Pfam" id="PF17039">
    <property type="entry name" value="Glyco_tran_10_N"/>
    <property type="match status" value="1"/>
</dbReference>
<accession>A0A8J2PPF8</accession>
<evidence type="ECO:0000256" key="2">
    <source>
        <dbReference type="SAM" id="Phobius"/>
    </source>
</evidence>
<keyword evidence="2" id="KW-0472">Membrane</keyword>
<keyword evidence="2" id="KW-0812">Transmembrane</keyword>
<protein>
    <recommendedName>
        <fullName evidence="3">Fucosyltransferase N-terminal domain-containing protein</fullName>
    </recommendedName>
</protein>
<dbReference type="PANTHER" id="PTHR11929:SF145">
    <property type="entry name" value="ALPHA-(1,3)-FUCOSYLTRANSFERASE FUT-1"/>
    <property type="match status" value="1"/>
</dbReference>
<feature type="non-terminal residue" evidence="4">
    <location>
        <position position="1"/>
    </location>
</feature>
<dbReference type="GO" id="GO:0032580">
    <property type="term" value="C:Golgi cisterna membrane"/>
    <property type="evidence" value="ECO:0007669"/>
    <property type="project" value="UniProtKB-SubCell"/>
</dbReference>
<feature type="transmembrane region" description="Helical" evidence="2">
    <location>
        <begin position="6"/>
        <end position="27"/>
    </location>
</feature>
<reference evidence="4" key="1">
    <citation type="submission" date="2021-06" db="EMBL/GenBank/DDBJ databases">
        <authorList>
            <person name="Hodson N. C."/>
            <person name="Mongue J. A."/>
            <person name="Jaron S. K."/>
        </authorList>
    </citation>
    <scope>NUCLEOTIDE SEQUENCE</scope>
</reference>
<keyword evidence="2" id="KW-1133">Transmembrane helix</keyword>
<dbReference type="OrthoDB" id="427096at2759"/>
<gene>
    <name evidence="4" type="ORF">AFUS01_LOCUS30660</name>
</gene>
<sequence length="204" mass="24017">MYLDRLKISLALITTFTFLLLLIYRLFPLETLYTFFAENPIGLSQYYNAHGTIDEVLLITDNMRILFWTPVFLEYIQEKNIPCGNIKCQITSNKSLLNSSQAVVFHAWESDLILTSMEKTGKDNWKNIPKFRFTNQYWVLYGLEPPMFFTKKLQSFGDLFNWTMTYRSDSDVHLPYGRFRQKAVVISPDENKHLAKRKKLVAFV</sequence>
<comment type="caution">
    <text evidence="4">The sequence shown here is derived from an EMBL/GenBank/DDBJ whole genome shotgun (WGS) entry which is preliminary data.</text>
</comment>
<dbReference type="Proteomes" id="UP000708208">
    <property type="component" value="Unassembled WGS sequence"/>
</dbReference>
<dbReference type="EMBL" id="CAJVCH010473692">
    <property type="protein sequence ID" value="CAG7820259.1"/>
    <property type="molecule type" value="Genomic_DNA"/>
</dbReference>
<dbReference type="InterPro" id="IPR001503">
    <property type="entry name" value="Glyco_trans_10"/>
</dbReference>